<dbReference type="SUPFAM" id="SSF52949">
    <property type="entry name" value="Macro domain-like"/>
    <property type="match status" value="1"/>
</dbReference>
<accession>A0A5C8CHN1</accession>
<dbReference type="AlphaFoldDB" id="A0A5C8CHN1"/>
<organism evidence="1 2">
    <name type="scientific">Brachyspira aalborgi</name>
    <dbReference type="NCBI Taxonomy" id="29522"/>
    <lineage>
        <taxon>Bacteria</taxon>
        <taxon>Pseudomonadati</taxon>
        <taxon>Spirochaetota</taxon>
        <taxon>Spirochaetia</taxon>
        <taxon>Brachyspirales</taxon>
        <taxon>Brachyspiraceae</taxon>
        <taxon>Brachyspira</taxon>
    </lineage>
</organism>
<dbReference type="InterPro" id="IPR043472">
    <property type="entry name" value="Macro_dom-like"/>
</dbReference>
<sequence>MKRVSARYIDKLADNEIFVFGSNTQGAHGGGAAKMAMNFGAIYGKPFGLQGKTFAIPTVDYTKKGKMSIESIKEYVDKFLEFTKENKDKKFLVTEIGCGIAGFKVSDIAPLFKEAIKDKYDNVYLPQSFIDYLMK</sequence>
<proteinExistence type="predicted"/>
<dbReference type="Proteomes" id="UP000325116">
    <property type="component" value="Unassembled WGS sequence"/>
</dbReference>
<name>A0A5C8CHN1_9SPIR</name>
<dbReference type="RefSeq" id="WP_147758306.1">
    <property type="nucleotide sequence ID" value="NZ_SAXT01000004.1"/>
</dbReference>
<dbReference type="EMBL" id="SAXT01000004">
    <property type="protein sequence ID" value="TXJ12365.1"/>
    <property type="molecule type" value="Genomic_DNA"/>
</dbReference>
<evidence type="ECO:0008006" key="3">
    <source>
        <dbReference type="Google" id="ProtNLM"/>
    </source>
</evidence>
<evidence type="ECO:0000313" key="1">
    <source>
        <dbReference type="EMBL" id="TXJ12365.1"/>
    </source>
</evidence>
<gene>
    <name evidence="1" type="ORF">EPJ80_06150</name>
</gene>
<protein>
    <recommendedName>
        <fullName evidence="3">Macro domain-containing protein</fullName>
    </recommendedName>
</protein>
<dbReference type="Gene3D" id="3.40.220.10">
    <property type="entry name" value="Leucine Aminopeptidase, subunit E, domain 1"/>
    <property type="match status" value="1"/>
</dbReference>
<evidence type="ECO:0000313" key="2">
    <source>
        <dbReference type="Proteomes" id="UP000325116"/>
    </source>
</evidence>
<reference evidence="1 2" key="1">
    <citation type="journal article" date="1992" name="Lakartidningen">
        <title>[Penicillin V and not amoxicillin is the first choice preparation in acute otitis].</title>
        <authorList>
            <person name="Kamme C."/>
            <person name="Lundgren K."/>
            <person name="Prellner K."/>
        </authorList>
    </citation>
    <scope>NUCLEOTIDE SEQUENCE [LARGE SCALE GENOMIC DNA]</scope>
    <source>
        <strain evidence="1 2">W1</strain>
    </source>
</reference>
<comment type="caution">
    <text evidence="1">The sequence shown here is derived from an EMBL/GenBank/DDBJ whole genome shotgun (WGS) entry which is preliminary data.</text>
</comment>